<dbReference type="EMBL" id="JAAAXW010000487">
    <property type="protein sequence ID" value="KAF9537003.1"/>
    <property type="molecule type" value="Genomic_DNA"/>
</dbReference>
<sequence>MEDGGNGVLIRFSDGTEVEGDILVGADGVYSAVRRSFYARLKKDNKLPPSDALPLPFSTVLLVAQTHSLTSEEFPDLALHDCQFRKHIDTIIMYAWSSFTTAQNTVAWGSVPFLDEETSKNDDAFRNSEWGPEAAVTMCEKIKDFPAVSRGDKILNFQD</sequence>
<gene>
    <name evidence="1" type="ORF">EC957_009055</name>
</gene>
<name>A0A9P6EVR0_9FUNG</name>
<protein>
    <recommendedName>
        <fullName evidence="3">FAD-binding domain-containing protein</fullName>
    </recommendedName>
</protein>
<accession>A0A9P6EVR0</accession>
<comment type="caution">
    <text evidence="1">The sequence shown here is derived from an EMBL/GenBank/DDBJ whole genome shotgun (WGS) entry which is preliminary data.</text>
</comment>
<dbReference type="Proteomes" id="UP000723463">
    <property type="component" value="Unassembled WGS sequence"/>
</dbReference>
<dbReference type="SUPFAM" id="SSF51905">
    <property type="entry name" value="FAD/NAD(P)-binding domain"/>
    <property type="match status" value="1"/>
</dbReference>
<evidence type="ECO:0000313" key="1">
    <source>
        <dbReference type="EMBL" id="KAF9537003.1"/>
    </source>
</evidence>
<evidence type="ECO:0000313" key="2">
    <source>
        <dbReference type="Proteomes" id="UP000723463"/>
    </source>
</evidence>
<dbReference type="Gene3D" id="3.50.50.60">
    <property type="entry name" value="FAD/NAD(P)-binding domain"/>
    <property type="match status" value="1"/>
</dbReference>
<evidence type="ECO:0008006" key="3">
    <source>
        <dbReference type="Google" id="ProtNLM"/>
    </source>
</evidence>
<proteinExistence type="predicted"/>
<reference evidence="1" key="1">
    <citation type="journal article" date="2020" name="Fungal Divers.">
        <title>Resolving the Mortierellaceae phylogeny through synthesis of multi-gene phylogenetics and phylogenomics.</title>
        <authorList>
            <person name="Vandepol N."/>
            <person name="Liber J."/>
            <person name="Desiro A."/>
            <person name="Na H."/>
            <person name="Kennedy M."/>
            <person name="Barry K."/>
            <person name="Grigoriev I.V."/>
            <person name="Miller A.N."/>
            <person name="O'Donnell K."/>
            <person name="Stajich J.E."/>
            <person name="Bonito G."/>
        </authorList>
    </citation>
    <scope>NUCLEOTIDE SEQUENCE</scope>
    <source>
        <strain evidence="1">NRRL 2591</strain>
    </source>
</reference>
<dbReference type="AlphaFoldDB" id="A0A9P6EVR0"/>
<organism evidence="1 2">
    <name type="scientific">Mortierella hygrophila</name>
    <dbReference type="NCBI Taxonomy" id="979708"/>
    <lineage>
        <taxon>Eukaryota</taxon>
        <taxon>Fungi</taxon>
        <taxon>Fungi incertae sedis</taxon>
        <taxon>Mucoromycota</taxon>
        <taxon>Mortierellomycotina</taxon>
        <taxon>Mortierellomycetes</taxon>
        <taxon>Mortierellales</taxon>
        <taxon>Mortierellaceae</taxon>
        <taxon>Mortierella</taxon>
    </lineage>
</organism>
<dbReference type="InterPro" id="IPR036188">
    <property type="entry name" value="FAD/NAD-bd_sf"/>
</dbReference>
<keyword evidence="2" id="KW-1185">Reference proteome</keyword>